<evidence type="ECO:0000256" key="1">
    <source>
        <dbReference type="SAM" id="Phobius"/>
    </source>
</evidence>
<protein>
    <submittedName>
        <fullName evidence="2">Uncharacterized protein</fullName>
    </submittedName>
</protein>
<keyword evidence="1" id="KW-0812">Transmembrane</keyword>
<name>A0AAU9JQG9_9CILI</name>
<organism evidence="2 3">
    <name type="scientific">Blepharisma stoltei</name>
    <dbReference type="NCBI Taxonomy" id="1481888"/>
    <lineage>
        <taxon>Eukaryota</taxon>
        <taxon>Sar</taxon>
        <taxon>Alveolata</taxon>
        <taxon>Ciliophora</taxon>
        <taxon>Postciliodesmatophora</taxon>
        <taxon>Heterotrichea</taxon>
        <taxon>Heterotrichida</taxon>
        <taxon>Blepharismidae</taxon>
        <taxon>Blepharisma</taxon>
    </lineage>
</organism>
<keyword evidence="1" id="KW-0472">Membrane</keyword>
<gene>
    <name evidence="2" type="ORF">BSTOLATCC_MIC44574</name>
</gene>
<dbReference type="EMBL" id="CAJZBQ010000044">
    <property type="protein sequence ID" value="CAG9327954.1"/>
    <property type="molecule type" value="Genomic_DNA"/>
</dbReference>
<dbReference type="Proteomes" id="UP001162131">
    <property type="component" value="Unassembled WGS sequence"/>
</dbReference>
<feature type="transmembrane region" description="Helical" evidence="1">
    <location>
        <begin position="7"/>
        <end position="32"/>
    </location>
</feature>
<evidence type="ECO:0000313" key="2">
    <source>
        <dbReference type="EMBL" id="CAG9327954.1"/>
    </source>
</evidence>
<evidence type="ECO:0000313" key="3">
    <source>
        <dbReference type="Proteomes" id="UP001162131"/>
    </source>
</evidence>
<accession>A0AAU9JQG9</accession>
<comment type="caution">
    <text evidence="2">The sequence shown here is derived from an EMBL/GenBank/DDBJ whole genome shotgun (WGS) entry which is preliminary data.</text>
</comment>
<keyword evidence="3" id="KW-1185">Reference proteome</keyword>
<proteinExistence type="predicted"/>
<keyword evidence="1" id="KW-1133">Transmembrane helix</keyword>
<sequence length="96" mass="11308">MLQWVIILILVFSYMCLWLSFLLYQAILLIIYSALQLGLPYAFDLVLILRVQACAVQEKQLNMFRNVDFARVADRLHTFTENFDFIFTSLLPAFHD</sequence>
<feature type="transmembrane region" description="Helical" evidence="1">
    <location>
        <begin position="38"/>
        <end position="56"/>
    </location>
</feature>
<reference evidence="2" key="1">
    <citation type="submission" date="2021-09" db="EMBL/GenBank/DDBJ databases">
        <authorList>
            <consortium name="AG Swart"/>
            <person name="Singh M."/>
            <person name="Singh A."/>
            <person name="Seah K."/>
            <person name="Emmerich C."/>
        </authorList>
    </citation>
    <scope>NUCLEOTIDE SEQUENCE</scope>
    <source>
        <strain evidence="2">ATCC30299</strain>
    </source>
</reference>
<dbReference type="AlphaFoldDB" id="A0AAU9JQG9"/>